<evidence type="ECO:0000313" key="2">
    <source>
        <dbReference type="EMBL" id="KFM27132.1"/>
    </source>
</evidence>
<dbReference type="GeneID" id="23612696"/>
<dbReference type="EMBL" id="KL662143">
    <property type="protein sequence ID" value="KFM27132.1"/>
    <property type="molecule type" value="Genomic_DNA"/>
</dbReference>
<feature type="region of interest" description="Disordered" evidence="1">
    <location>
        <begin position="49"/>
        <end position="71"/>
    </location>
</feature>
<name>A0A087SN28_AUXPR</name>
<organism evidence="2 3">
    <name type="scientific">Auxenochlorella protothecoides</name>
    <name type="common">Green microalga</name>
    <name type="synonym">Chlorella protothecoides</name>
    <dbReference type="NCBI Taxonomy" id="3075"/>
    <lineage>
        <taxon>Eukaryota</taxon>
        <taxon>Viridiplantae</taxon>
        <taxon>Chlorophyta</taxon>
        <taxon>core chlorophytes</taxon>
        <taxon>Trebouxiophyceae</taxon>
        <taxon>Chlorellales</taxon>
        <taxon>Chlorellaceae</taxon>
        <taxon>Auxenochlorella</taxon>
    </lineage>
</organism>
<dbReference type="KEGG" id="apro:F751_1305"/>
<feature type="compositionally biased region" description="Low complexity" evidence="1">
    <location>
        <begin position="12"/>
        <end position="31"/>
    </location>
</feature>
<evidence type="ECO:0000256" key="1">
    <source>
        <dbReference type="SAM" id="MobiDB-lite"/>
    </source>
</evidence>
<accession>A0A087SN28</accession>
<evidence type="ECO:0000313" key="3">
    <source>
        <dbReference type="Proteomes" id="UP000028924"/>
    </source>
</evidence>
<dbReference type="AlphaFoldDB" id="A0A087SN28"/>
<keyword evidence="3" id="KW-1185">Reference proteome</keyword>
<gene>
    <name evidence="2" type="ORF">F751_1305</name>
</gene>
<protein>
    <submittedName>
        <fullName evidence="2">Uncharacterized protein</fullName>
    </submittedName>
</protein>
<dbReference type="RefSeq" id="XP_011400099.1">
    <property type="nucleotide sequence ID" value="XM_011401797.1"/>
</dbReference>
<reference evidence="2 3" key="1">
    <citation type="journal article" date="2014" name="BMC Genomics">
        <title>Oil accumulation mechanisms of the oleaginous microalga Chlorella protothecoides revealed through its genome, transcriptomes, and proteomes.</title>
        <authorList>
            <person name="Gao C."/>
            <person name="Wang Y."/>
            <person name="Shen Y."/>
            <person name="Yan D."/>
            <person name="He X."/>
            <person name="Dai J."/>
            <person name="Wu Q."/>
        </authorList>
    </citation>
    <scope>NUCLEOTIDE SEQUENCE [LARGE SCALE GENOMIC DNA]</scope>
    <source>
        <strain evidence="2 3">0710</strain>
    </source>
</reference>
<proteinExistence type="predicted"/>
<dbReference type="Proteomes" id="UP000028924">
    <property type="component" value="Unassembled WGS sequence"/>
</dbReference>
<feature type="region of interest" description="Disordered" evidence="1">
    <location>
        <begin position="1"/>
        <end position="31"/>
    </location>
</feature>
<sequence>MFGLHASPAPKQEAWQEAAADQAGQGATPQPAQCQLELARLVRSAGVAVTEPDQGQDLVGAGQPDKVKAVG</sequence>